<comment type="caution">
    <text evidence="2">The sequence shown here is derived from an EMBL/GenBank/DDBJ whole genome shotgun (WGS) entry which is preliminary data.</text>
</comment>
<feature type="compositionally biased region" description="Basic and acidic residues" evidence="1">
    <location>
        <begin position="126"/>
        <end position="145"/>
    </location>
</feature>
<reference evidence="2 3" key="1">
    <citation type="submission" date="2019-02" db="EMBL/GenBank/DDBJ databases">
        <title>Genome sequencing of the rare red list fungi Hericium alpestre (H. flagellum).</title>
        <authorList>
            <person name="Buettner E."/>
            <person name="Kellner H."/>
        </authorList>
    </citation>
    <scope>NUCLEOTIDE SEQUENCE [LARGE SCALE GENOMIC DNA]</scope>
    <source>
        <strain evidence="2 3">DSM 108284</strain>
    </source>
</reference>
<feature type="compositionally biased region" description="Basic and acidic residues" evidence="1">
    <location>
        <begin position="152"/>
        <end position="163"/>
    </location>
</feature>
<name>A0A4Z0A295_9AGAM</name>
<evidence type="ECO:0000313" key="2">
    <source>
        <dbReference type="EMBL" id="TFY80570.1"/>
    </source>
</evidence>
<dbReference type="Proteomes" id="UP000298061">
    <property type="component" value="Unassembled WGS sequence"/>
</dbReference>
<accession>A0A4Z0A295</accession>
<protein>
    <submittedName>
        <fullName evidence="2">Uncharacterized protein</fullName>
    </submittedName>
</protein>
<organism evidence="2 3">
    <name type="scientific">Hericium alpestre</name>
    <dbReference type="NCBI Taxonomy" id="135208"/>
    <lineage>
        <taxon>Eukaryota</taxon>
        <taxon>Fungi</taxon>
        <taxon>Dikarya</taxon>
        <taxon>Basidiomycota</taxon>
        <taxon>Agaricomycotina</taxon>
        <taxon>Agaricomycetes</taxon>
        <taxon>Russulales</taxon>
        <taxon>Hericiaceae</taxon>
        <taxon>Hericium</taxon>
    </lineage>
</organism>
<dbReference type="PANTHER" id="PTHR21838">
    <property type="entry name" value="COILED-COIL DOMAIN-CONTAINING PROTEIN 137"/>
    <property type="match status" value="1"/>
</dbReference>
<keyword evidence="3" id="KW-1185">Reference proteome</keyword>
<gene>
    <name evidence="2" type="ORF">EWM64_g3438</name>
</gene>
<dbReference type="GO" id="GO:0005634">
    <property type="term" value="C:nucleus"/>
    <property type="evidence" value="ECO:0007669"/>
    <property type="project" value="TreeGrafter"/>
</dbReference>
<feature type="compositionally biased region" description="Basic and acidic residues" evidence="1">
    <location>
        <begin position="49"/>
        <end position="59"/>
    </location>
</feature>
<dbReference type="InterPro" id="IPR026680">
    <property type="entry name" value="CCDC137"/>
</dbReference>
<dbReference type="EMBL" id="SFCI01000320">
    <property type="protein sequence ID" value="TFY80570.1"/>
    <property type="molecule type" value="Genomic_DNA"/>
</dbReference>
<dbReference type="PANTHER" id="PTHR21838:SF2">
    <property type="entry name" value="COILED-COIL DOMAIN-CONTAINING PROTEIN 137"/>
    <property type="match status" value="1"/>
</dbReference>
<evidence type="ECO:0000256" key="1">
    <source>
        <dbReference type="SAM" id="MobiDB-lite"/>
    </source>
</evidence>
<proteinExistence type="predicted"/>
<dbReference type="OrthoDB" id="5876637at2759"/>
<evidence type="ECO:0000313" key="3">
    <source>
        <dbReference type="Proteomes" id="UP000298061"/>
    </source>
</evidence>
<sequence>MPHKRAKRSLREQNLQAKGKDLAPSSSLSHEGIPKSVSRILNAAQVRGDYQEKKRKIESGEDVGPSKKRRKQGAGAKGKGETDITIKPGESLAHFNRRVEEDMRPLVRTAVQSAAAVERQARKDKKKESAAKPQAKDDKRKKSETPEASPPPDKHHDRPKEFAKAATSAPRRLNDIAMAPPDLKKLPRGAKKIKEDGGTYPKGSGVLSMAQKAMMEVERERIIKRYRELKQKKLQEAGSRRQEGSDE</sequence>
<feature type="region of interest" description="Disordered" evidence="1">
    <location>
        <begin position="1"/>
        <end position="205"/>
    </location>
</feature>
<dbReference type="AlphaFoldDB" id="A0A4Z0A295"/>
<dbReference type="STRING" id="135208.A0A4Z0A295"/>